<feature type="compositionally biased region" description="Low complexity" evidence="1">
    <location>
        <begin position="31"/>
        <end position="42"/>
    </location>
</feature>
<dbReference type="Proteomes" id="UP000011509">
    <property type="component" value="Unassembled WGS sequence"/>
</dbReference>
<proteinExistence type="predicted"/>
<dbReference type="Pfam" id="PF16868">
    <property type="entry name" value="NMT1_3"/>
    <property type="match status" value="1"/>
</dbReference>
<dbReference type="PANTHER" id="PTHR42941">
    <property type="entry name" value="SLL1037 PROTEIN"/>
    <property type="match status" value="1"/>
</dbReference>
<reference evidence="2 3" key="1">
    <citation type="journal article" date="2014" name="PLoS Genet.">
        <title>Phylogenetically driven sequencing of extremely halophilic archaea reveals strategies for static and dynamic osmo-response.</title>
        <authorList>
            <person name="Becker E.A."/>
            <person name="Seitzer P.M."/>
            <person name="Tritt A."/>
            <person name="Larsen D."/>
            <person name="Krusor M."/>
            <person name="Yao A.I."/>
            <person name="Wu D."/>
            <person name="Madern D."/>
            <person name="Eisen J.A."/>
            <person name="Darling A.E."/>
            <person name="Facciotti M.T."/>
        </authorList>
    </citation>
    <scope>NUCLEOTIDE SEQUENCE [LARGE SCALE GENOMIC DNA]</scope>
    <source>
        <strain evidence="2 3">DSM 10284</strain>
    </source>
</reference>
<dbReference type="InterPro" id="IPR011852">
    <property type="entry name" value="TRAP_TAXI"/>
</dbReference>
<dbReference type="STRING" id="1227466.C464_01021"/>
<dbReference type="EMBL" id="AOJL01000008">
    <property type="protein sequence ID" value="ELZ51241.1"/>
    <property type="molecule type" value="Genomic_DNA"/>
</dbReference>
<keyword evidence="2" id="KW-0675">Receptor</keyword>
<feature type="region of interest" description="Disordered" evidence="1">
    <location>
        <begin position="17"/>
        <end position="42"/>
    </location>
</feature>
<evidence type="ECO:0000313" key="3">
    <source>
        <dbReference type="Proteomes" id="UP000011509"/>
    </source>
</evidence>
<dbReference type="PANTHER" id="PTHR42941:SF1">
    <property type="entry name" value="SLL1037 PROTEIN"/>
    <property type="match status" value="1"/>
</dbReference>
<protein>
    <submittedName>
        <fullName evidence="2">TRAP transporter solute receptor, TAXI family protein</fullName>
    </submittedName>
</protein>
<organism evidence="2 3">
    <name type="scientific">Halorubrum coriense DSM 10284</name>
    <dbReference type="NCBI Taxonomy" id="1227466"/>
    <lineage>
        <taxon>Archaea</taxon>
        <taxon>Methanobacteriati</taxon>
        <taxon>Methanobacteriota</taxon>
        <taxon>Stenosarchaea group</taxon>
        <taxon>Halobacteria</taxon>
        <taxon>Halobacteriales</taxon>
        <taxon>Haloferacaceae</taxon>
        <taxon>Halorubrum</taxon>
    </lineage>
</organism>
<sequence>MVKGAAAMGAVGLAGCSGGDGGDGGDGGGDVTVTIGGTSTGSSTQAAGQALARAASQHSDFLNISVQETQGWTANLYAYDNGDIPAMGVDNNSLAKALSEGGPFADDPVDTLPNQGFLFTSLQIHWVGLDGSGVESVSDLREGGYTIYPIQPGFGTRLLTEEILKEAGMWEPNEILNVDTGDIPGAVEEGRVDALCLYGANGVNLSGWCQNVDVRSGGGLNLLEVDDEFRSVIENNPGALLEEVEPYGYEQEVTAYTDTMTTWSLAGQWAFSPDIPARATEEICRLAIEHEDTLRESDPTTLEYSPDAMTQTVIPEIDIHAGVANFFEENDVWNDSWSRGDE</sequence>
<comment type="caution">
    <text evidence="2">The sequence shown here is derived from an EMBL/GenBank/DDBJ whole genome shotgun (WGS) entry which is preliminary data.</text>
</comment>
<dbReference type="AlphaFoldDB" id="M0ETX4"/>
<name>M0ETX4_9EURY</name>
<dbReference type="SUPFAM" id="SSF53850">
    <property type="entry name" value="Periplasmic binding protein-like II"/>
    <property type="match status" value="1"/>
</dbReference>
<gene>
    <name evidence="2" type="ORF">C464_01021</name>
</gene>
<dbReference type="PROSITE" id="PS51257">
    <property type="entry name" value="PROKAR_LIPOPROTEIN"/>
    <property type="match status" value="1"/>
</dbReference>
<evidence type="ECO:0000313" key="2">
    <source>
        <dbReference type="EMBL" id="ELZ51241.1"/>
    </source>
</evidence>
<dbReference type="PATRIC" id="fig|1227466.3.peg.206"/>
<dbReference type="Gene3D" id="3.40.190.10">
    <property type="entry name" value="Periplasmic binding protein-like II"/>
    <property type="match status" value="2"/>
</dbReference>
<keyword evidence="3" id="KW-1185">Reference proteome</keyword>
<accession>M0ETX4</accession>
<feature type="compositionally biased region" description="Gly residues" evidence="1">
    <location>
        <begin position="17"/>
        <end position="30"/>
    </location>
</feature>
<evidence type="ECO:0000256" key="1">
    <source>
        <dbReference type="SAM" id="MobiDB-lite"/>
    </source>
</evidence>